<dbReference type="eggNOG" id="ENOG5032Z3B">
    <property type="taxonomic scope" value="Bacteria"/>
</dbReference>
<dbReference type="EMBL" id="CP003620">
    <property type="protein sequence ID" value="AFZ12065.1"/>
    <property type="molecule type" value="Genomic_DNA"/>
</dbReference>
<gene>
    <name evidence="3" type="ORF">Cri9333_1160</name>
</gene>
<feature type="region of interest" description="Disordered" evidence="1">
    <location>
        <begin position="26"/>
        <end position="63"/>
    </location>
</feature>
<dbReference type="NCBIfam" id="NF038039">
    <property type="entry name" value="WGxxGxxG-CTERM"/>
    <property type="match status" value="1"/>
</dbReference>
<organism evidence="3 4">
    <name type="scientific">Crinalium epipsammum PCC 9333</name>
    <dbReference type="NCBI Taxonomy" id="1173022"/>
    <lineage>
        <taxon>Bacteria</taxon>
        <taxon>Bacillati</taxon>
        <taxon>Cyanobacteriota</taxon>
        <taxon>Cyanophyceae</taxon>
        <taxon>Gomontiellales</taxon>
        <taxon>Gomontiellaceae</taxon>
        <taxon>Crinalium</taxon>
    </lineage>
</organism>
<protein>
    <submittedName>
        <fullName evidence="3">Uncharacterized protein</fullName>
    </submittedName>
</protein>
<keyword evidence="2" id="KW-0732">Signal</keyword>
<evidence type="ECO:0000256" key="1">
    <source>
        <dbReference type="SAM" id="MobiDB-lite"/>
    </source>
</evidence>
<evidence type="ECO:0000256" key="2">
    <source>
        <dbReference type="SAM" id="SignalP"/>
    </source>
</evidence>
<feature type="signal peptide" evidence="2">
    <location>
        <begin position="1"/>
        <end position="30"/>
    </location>
</feature>
<evidence type="ECO:0000313" key="4">
    <source>
        <dbReference type="Proteomes" id="UP000010472"/>
    </source>
</evidence>
<feature type="chain" id="PRO_5003937841" evidence="2">
    <location>
        <begin position="31"/>
        <end position="103"/>
    </location>
</feature>
<dbReference type="AlphaFoldDB" id="K9VY54"/>
<proteinExistence type="predicted"/>
<evidence type="ECO:0000313" key="3">
    <source>
        <dbReference type="EMBL" id="AFZ12065.1"/>
    </source>
</evidence>
<dbReference type="KEGG" id="cep:Cri9333_1160"/>
<name>K9VY54_9CYAN</name>
<keyword evidence="4" id="KW-1185">Reference proteome</keyword>
<dbReference type="Proteomes" id="UP000010472">
    <property type="component" value="Chromosome"/>
</dbReference>
<reference evidence="3 4" key="1">
    <citation type="submission" date="2012-06" db="EMBL/GenBank/DDBJ databases">
        <title>Finished chromosome of genome of Crinalium epipsammum PCC 9333.</title>
        <authorList>
            <consortium name="US DOE Joint Genome Institute"/>
            <person name="Gugger M."/>
            <person name="Coursin T."/>
            <person name="Rippka R."/>
            <person name="Tandeau De Marsac N."/>
            <person name="Huntemann M."/>
            <person name="Wei C.-L."/>
            <person name="Han J."/>
            <person name="Detter J.C."/>
            <person name="Han C."/>
            <person name="Tapia R."/>
            <person name="Davenport K."/>
            <person name="Daligault H."/>
            <person name="Erkkila T."/>
            <person name="Gu W."/>
            <person name="Munk A.C.C."/>
            <person name="Teshima H."/>
            <person name="Xu Y."/>
            <person name="Chain P."/>
            <person name="Chen A."/>
            <person name="Krypides N."/>
            <person name="Mavromatis K."/>
            <person name="Markowitz V."/>
            <person name="Szeto E."/>
            <person name="Ivanova N."/>
            <person name="Mikhailova N."/>
            <person name="Ovchinnikova G."/>
            <person name="Pagani I."/>
            <person name="Pati A."/>
            <person name="Goodwin L."/>
            <person name="Peters L."/>
            <person name="Pitluck S."/>
            <person name="Woyke T."/>
            <person name="Kerfeld C."/>
        </authorList>
    </citation>
    <scope>NUCLEOTIDE SEQUENCE [LARGE SCALE GENOMIC DNA]</scope>
    <source>
        <strain evidence="3 4">PCC 9333</strain>
    </source>
</reference>
<dbReference type="RefSeq" id="WP_015202187.1">
    <property type="nucleotide sequence ID" value="NC_019753.1"/>
</dbReference>
<sequence length="103" mass="11067">MKNSNVSKIAGASLIALSLSFLPSHLPASAQNSTTTTPNNTTATDSNKPTLDTTPFQETKDDHNNWGWLGLLGLIGLANLFRKDEHHAHHSESDTVSGTTTRL</sequence>
<dbReference type="PATRIC" id="fig|1173022.3.peg.1255"/>
<dbReference type="NCBIfam" id="NF041742">
    <property type="entry name" value="WGxxGxxG_fam"/>
    <property type="match status" value="1"/>
</dbReference>
<dbReference type="HOGENOM" id="CLU_163206_1_0_3"/>
<accession>K9VY54</accession>
<feature type="compositionally biased region" description="Polar residues" evidence="1">
    <location>
        <begin position="48"/>
        <end position="57"/>
    </location>
</feature>
<feature type="compositionally biased region" description="Low complexity" evidence="1">
    <location>
        <begin position="28"/>
        <end position="47"/>
    </location>
</feature>